<evidence type="ECO:0000313" key="2">
    <source>
        <dbReference type="Proteomes" id="UP000182284"/>
    </source>
</evidence>
<organism evidence="1 2">
    <name type="scientific">Celeribacter baekdonensis</name>
    <dbReference type="NCBI Taxonomy" id="875171"/>
    <lineage>
        <taxon>Bacteria</taxon>
        <taxon>Pseudomonadati</taxon>
        <taxon>Pseudomonadota</taxon>
        <taxon>Alphaproteobacteria</taxon>
        <taxon>Rhodobacterales</taxon>
        <taxon>Roseobacteraceae</taxon>
        <taxon>Celeribacter</taxon>
    </lineage>
</organism>
<accession>A0A1G7FDD4</accession>
<sequence>MDLIMTTAIAFGATAVMVAYALISKSQHPTEQRLPIRIRVEDRRKR</sequence>
<dbReference type="EMBL" id="FNBL01000001">
    <property type="protein sequence ID" value="SDE73963.1"/>
    <property type="molecule type" value="Genomic_DNA"/>
</dbReference>
<dbReference type="AlphaFoldDB" id="A0A1G7FDD4"/>
<dbReference type="Proteomes" id="UP000182284">
    <property type="component" value="Unassembled WGS sequence"/>
</dbReference>
<dbReference type="RefSeq" id="WP_193217640.1">
    <property type="nucleotide sequence ID" value="NZ_CAXASY010000004.1"/>
</dbReference>
<reference evidence="1 2" key="1">
    <citation type="submission" date="2016-10" db="EMBL/GenBank/DDBJ databases">
        <authorList>
            <person name="de Groot N.N."/>
        </authorList>
    </citation>
    <scope>NUCLEOTIDE SEQUENCE [LARGE SCALE GENOMIC DNA]</scope>
    <source>
        <strain evidence="1 2">DSM 27375</strain>
    </source>
</reference>
<evidence type="ECO:0000313" key="1">
    <source>
        <dbReference type="EMBL" id="SDE73963.1"/>
    </source>
</evidence>
<protein>
    <submittedName>
        <fullName evidence="1">Uncharacterized protein</fullName>
    </submittedName>
</protein>
<gene>
    <name evidence="1" type="ORF">SAMN04488117_10139</name>
</gene>
<name>A0A1G7FDD4_9RHOB</name>
<proteinExistence type="predicted"/>